<dbReference type="Gene3D" id="2.30.30.1020">
    <property type="entry name" value="CCR4-NOT complex subunit 2/3/5, C-terminal domain"/>
    <property type="match status" value="1"/>
</dbReference>
<dbReference type="InterPro" id="IPR007282">
    <property type="entry name" value="NOT2/3/5_C"/>
</dbReference>
<organism evidence="4">
    <name type="scientific">Arundo donax</name>
    <name type="common">Giant reed</name>
    <name type="synonym">Donax arundinaceus</name>
    <dbReference type="NCBI Taxonomy" id="35708"/>
    <lineage>
        <taxon>Eukaryota</taxon>
        <taxon>Viridiplantae</taxon>
        <taxon>Streptophyta</taxon>
        <taxon>Embryophyta</taxon>
        <taxon>Tracheophyta</taxon>
        <taxon>Spermatophyta</taxon>
        <taxon>Magnoliopsida</taxon>
        <taxon>Liliopsida</taxon>
        <taxon>Poales</taxon>
        <taxon>Poaceae</taxon>
        <taxon>PACMAD clade</taxon>
        <taxon>Arundinoideae</taxon>
        <taxon>Arundineae</taxon>
        <taxon>Arundo</taxon>
    </lineage>
</organism>
<evidence type="ECO:0000313" key="4">
    <source>
        <dbReference type="EMBL" id="JAD80874.1"/>
    </source>
</evidence>
<accession>A0A0A9LYM3</accession>
<dbReference type="InterPro" id="IPR040168">
    <property type="entry name" value="Not2/3/5"/>
</dbReference>
<dbReference type="GO" id="GO:0030015">
    <property type="term" value="C:CCR4-NOT core complex"/>
    <property type="evidence" value="ECO:0007669"/>
    <property type="project" value="InterPro"/>
</dbReference>
<name>A0A0A9LYM3_ARUDO</name>
<evidence type="ECO:0000256" key="3">
    <source>
        <dbReference type="ARBA" id="ARBA00023163"/>
    </source>
</evidence>
<dbReference type="AlphaFoldDB" id="A0A0A9LYM3"/>
<dbReference type="EMBL" id="GBRH01217021">
    <property type="protein sequence ID" value="JAD80874.1"/>
    <property type="molecule type" value="Transcribed_RNA"/>
</dbReference>
<protein>
    <submittedName>
        <fullName evidence="4">Uncharacterized protein</fullName>
    </submittedName>
</protein>
<dbReference type="GO" id="GO:0006355">
    <property type="term" value="P:regulation of DNA-templated transcription"/>
    <property type="evidence" value="ECO:0007669"/>
    <property type="project" value="InterPro"/>
</dbReference>
<dbReference type="InterPro" id="IPR038635">
    <property type="entry name" value="CCR4-NOT_su2/3/5_C_sf"/>
</dbReference>
<sequence>MDYFVFLRYNRGWFYHRELRLWFTRIPNVEPLVKAPLYERGSYGCFDPNSWETVRKDNFVLHYELVEKKPALPSVAQNVR</sequence>
<dbReference type="Pfam" id="PF04153">
    <property type="entry name" value="NOT2_3_5_C"/>
    <property type="match status" value="1"/>
</dbReference>
<reference evidence="4" key="1">
    <citation type="submission" date="2014-09" db="EMBL/GenBank/DDBJ databases">
        <authorList>
            <person name="Magalhaes I.L.F."/>
            <person name="Oliveira U."/>
            <person name="Santos F.R."/>
            <person name="Vidigal T.H.D.A."/>
            <person name="Brescovit A.D."/>
            <person name="Santos A.J."/>
        </authorList>
    </citation>
    <scope>NUCLEOTIDE SEQUENCE</scope>
    <source>
        <tissue evidence="4">Shoot tissue taken approximately 20 cm above the soil surface</tissue>
    </source>
</reference>
<reference evidence="4" key="2">
    <citation type="journal article" date="2015" name="Data Brief">
        <title>Shoot transcriptome of the giant reed, Arundo donax.</title>
        <authorList>
            <person name="Barrero R.A."/>
            <person name="Guerrero F.D."/>
            <person name="Moolhuijzen P."/>
            <person name="Goolsby J.A."/>
            <person name="Tidwell J."/>
            <person name="Bellgard S.E."/>
            <person name="Bellgard M.I."/>
        </authorList>
    </citation>
    <scope>NUCLEOTIDE SEQUENCE</scope>
    <source>
        <tissue evidence="4">Shoot tissue taken approximately 20 cm above the soil surface</tissue>
    </source>
</reference>
<evidence type="ECO:0000256" key="1">
    <source>
        <dbReference type="ARBA" id="ARBA00007682"/>
    </source>
</evidence>
<comment type="similarity">
    <text evidence="1">Belongs to the CNOT2/3/5 family.</text>
</comment>
<dbReference type="PANTHER" id="PTHR23326">
    <property type="entry name" value="CCR4 NOT-RELATED"/>
    <property type="match status" value="1"/>
</dbReference>
<proteinExistence type="inferred from homology"/>
<keyword evidence="2" id="KW-0805">Transcription regulation</keyword>
<evidence type="ECO:0000256" key="2">
    <source>
        <dbReference type="ARBA" id="ARBA00023015"/>
    </source>
</evidence>
<keyword evidence="3" id="KW-0804">Transcription</keyword>